<dbReference type="InterPro" id="IPR045055">
    <property type="entry name" value="DNA2/NAM7-like"/>
</dbReference>
<sequence>MPVPFQNGALLNLSAQAVNFGRNRAGSDDYDEQSEADDIAMAADVDVSELSTRTLIREVIRSSLLDPIVDIRRDEALRNNLEHSLLRLVDRATLDPGQLKSFAEALMYPVHCTQGPPGTGKLYLGVVVVRALLIVRDLWKEEESRSRRSSILVFSYKNYAIDEFLLDLLRSEPMLDHTPSARSYFNKYYQRNSSKQLVRIGGGCSEPELEQYRERNVAFSDPKVCAVSQRIEDCQELREEWHKFRDHFSPFVEAQTIVAGDTKSLSAEDWKVVQGAVPAASSAVAILLALTESMNTCDGDALLAADDMKEKNQATEEYEEEKCSSSDELLNEAPTIIGHPNLSSIDALRFALKNKLMVTNADIHGLYEGVKHYDLDIHPSEVLYRWMAGFCPLPACAHPDSCLKVCIDDSRFCQDHSCRYTQNEEDFVWTV</sequence>
<protein>
    <submittedName>
        <fullName evidence="1">Unnamed protein product</fullName>
    </submittedName>
</protein>
<dbReference type="PANTHER" id="PTHR10887:SF341">
    <property type="entry name" value="NFX1-TYPE ZINC FINGER-CONTAINING PROTEIN 1"/>
    <property type="match status" value="1"/>
</dbReference>
<dbReference type="Gene3D" id="3.40.50.300">
    <property type="entry name" value="P-loop containing nucleotide triphosphate hydrolases"/>
    <property type="match status" value="1"/>
</dbReference>
<dbReference type="Proteomes" id="UP001165083">
    <property type="component" value="Unassembled WGS sequence"/>
</dbReference>
<accession>A0A9W6XBF8</accession>
<organism evidence="1 2">
    <name type="scientific">Phytophthora lilii</name>
    <dbReference type="NCBI Taxonomy" id="2077276"/>
    <lineage>
        <taxon>Eukaryota</taxon>
        <taxon>Sar</taxon>
        <taxon>Stramenopiles</taxon>
        <taxon>Oomycota</taxon>
        <taxon>Peronosporomycetes</taxon>
        <taxon>Peronosporales</taxon>
        <taxon>Peronosporaceae</taxon>
        <taxon>Phytophthora</taxon>
    </lineage>
</organism>
<dbReference type="InterPro" id="IPR027417">
    <property type="entry name" value="P-loop_NTPase"/>
</dbReference>
<dbReference type="SUPFAM" id="SSF52540">
    <property type="entry name" value="P-loop containing nucleoside triphosphate hydrolases"/>
    <property type="match status" value="1"/>
</dbReference>
<dbReference type="GO" id="GO:0031380">
    <property type="term" value="C:nuclear RNA-directed RNA polymerase complex"/>
    <property type="evidence" value="ECO:0007669"/>
    <property type="project" value="TreeGrafter"/>
</dbReference>
<keyword evidence="2" id="KW-1185">Reference proteome</keyword>
<evidence type="ECO:0000313" key="2">
    <source>
        <dbReference type="Proteomes" id="UP001165083"/>
    </source>
</evidence>
<evidence type="ECO:0000313" key="1">
    <source>
        <dbReference type="EMBL" id="GMF35150.1"/>
    </source>
</evidence>
<dbReference type="GO" id="GO:0031048">
    <property type="term" value="P:regulatory ncRNA-mediated heterochromatin formation"/>
    <property type="evidence" value="ECO:0007669"/>
    <property type="project" value="TreeGrafter"/>
</dbReference>
<dbReference type="PANTHER" id="PTHR10887">
    <property type="entry name" value="DNA2/NAM7 HELICASE FAMILY"/>
    <property type="match status" value="1"/>
</dbReference>
<reference evidence="1" key="1">
    <citation type="submission" date="2023-04" db="EMBL/GenBank/DDBJ databases">
        <title>Phytophthora lilii NBRC 32176.</title>
        <authorList>
            <person name="Ichikawa N."/>
            <person name="Sato H."/>
            <person name="Tonouchi N."/>
        </authorList>
    </citation>
    <scope>NUCLEOTIDE SEQUENCE</scope>
    <source>
        <strain evidence="1">NBRC 32176</strain>
    </source>
</reference>
<name>A0A9W6XBF8_9STRA</name>
<proteinExistence type="predicted"/>
<dbReference type="OrthoDB" id="575at2759"/>
<dbReference type="EMBL" id="BSXW01001252">
    <property type="protein sequence ID" value="GMF35150.1"/>
    <property type="molecule type" value="Genomic_DNA"/>
</dbReference>
<gene>
    <name evidence="1" type="ORF">Plil01_001494100</name>
</gene>
<dbReference type="AlphaFoldDB" id="A0A9W6XBF8"/>
<comment type="caution">
    <text evidence="1">The sequence shown here is derived from an EMBL/GenBank/DDBJ whole genome shotgun (WGS) entry which is preliminary data.</text>
</comment>